<accession>A0AAN6MYC0</accession>
<evidence type="ECO:0000256" key="4">
    <source>
        <dbReference type="PIRSR" id="PIRSR606710-1"/>
    </source>
</evidence>
<name>A0AAN6MYC0_9PEZI</name>
<dbReference type="GO" id="GO:0004553">
    <property type="term" value="F:hydrolase activity, hydrolyzing O-glycosyl compounds"/>
    <property type="evidence" value="ECO:0007669"/>
    <property type="project" value="InterPro"/>
</dbReference>
<dbReference type="InterPro" id="IPR023296">
    <property type="entry name" value="Glyco_hydro_beta-prop_sf"/>
</dbReference>
<feature type="site" description="Important for catalytic activity, responsible for pKa modulation of the active site Glu and correct orientation of both the proton donor and substrate" evidence="5">
    <location>
        <position position="148"/>
    </location>
</feature>
<dbReference type="Gene3D" id="2.115.10.20">
    <property type="entry name" value="Glycosyl hydrolase domain, family 43"/>
    <property type="match status" value="1"/>
</dbReference>
<evidence type="ECO:0000256" key="7">
    <source>
        <dbReference type="SAM" id="SignalP"/>
    </source>
</evidence>
<protein>
    <submittedName>
        <fullName evidence="8">Glycosyl hydrolase</fullName>
    </submittedName>
</protein>
<evidence type="ECO:0000313" key="9">
    <source>
        <dbReference type="Proteomes" id="UP001303473"/>
    </source>
</evidence>
<feature type="active site" description="Proton donor" evidence="4">
    <location>
        <position position="220"/>
    </location>
</feature>
<organism evidence="8 9">
    <name type="scientific">Diplogelasinospora grovesii</name>
    <dbReference type="NCBI Taxonomy" id="303347"/>
    <lineage>
        <taxon>Eukaryota</taxon>
        <taxon>Fungi</taxon>
        <taxon>Dikarya</taxon>
        <taxon>Ascomycota</taxon>
        <taxon>Pezizomycotina</taxon>
        <taxon>Sordariomycetes</taxon>
        <taxon>Sordariomycetidae</taxon>
        <taxon>Sordariales</taxon>
        <taxon>Diplogelasinosporaceae</taxon>
        <taxon>Diplogelasinospora</taxon>
    </lineage>
</organism>
<keyword evidence="7" id="KW-0732">Signal</keyword>
<feature type="chain" id="PRO_5043047223" evidence="7">
    <location>
        <begin position="20"/>
        <end position="317"/>
    </location>
</feature>
<dbReference type="InterPro" id="IPR051795">
    <property type="entry name" value="Glycosyl_Hydrlase_43"/>
</dbReference>
<dbReference type="AlphaFoldDB" id="A0AAN6MYC0"/>
<feature type="signal peptide" evidence="7">
    <location>
        <begin position="1"/>
        <end position="19"/>
    </location>
</feature>
<dbReference type="InterPro" id="IPR006710">
    <property type="entry name" value="Glyco_hydro_43"/>
</dbReference>
<feature type="active site" description="Proton acceptor" evidence="4">
    <location>
        <position position="31"/>
    </location>
</feature>
<dbReference type="PANTHER" id="PTHR42812">
    <property type="entry name" value="BETA-XYLOSIDASE"/>
    <property type="match status" value="1"/>
</dbReference>
<dbReference type="SUPFAM" id="SSF75005">
    <property type="entry name" value="Arabinanase/levansucrase/invertase"/>
    <property type="match status" value="1"/>
</dbReference>
<gene>
    <name evidence="8" type="ORF">QBC46DRAFT_346268</name>
</gene>
<dbReference type="EMBL" id="MU853908">
    <property type="protein sequence ID" value="KAK3935770.1"/>
    <property type="molecule type" value="Genomic_DNA"/>
</dbReference>
<dbReference type="Proteomes" id="UP001303473">
    <property type="component" value="Unassembled WGS sequence"/>
</dbReference>
<comment type="caution">
    <text evidence="8">The sequence shown here is derived from an EMBL/GenBank/DDBJ whole genome shotgun (WGS) entry which is preliminary data.</text>
</comment>
<reference evidence="9" key="1">
    <citation type="journal article" date="2023" name="Mol. Phylogenet. Evol.">
        <title>Genome-scale phylogeny and comparative genomics of the fungal order Sordariales.</title>
        <authorList>
            <person name="Hensen N."/>
            <person name="Bonometti L."/>
            <person name="Westerberg I."/>
            <person name="Brannstrom I.O."/>
            <person name="Guillou S."/>
            <person name="Cros-Aarteil S."/>
            <person name="Calhoun S."/>
            <person name="Haridas S."/>
            <person name="Kuo A."/>
            <person name="Mondo S."/>
            <person name="Pangilinan J."/>
            <person name="Riley R."/>
            <person name="LaButti K."/>
            <person name="Andreopoulos B."/>
            <person name="Lipzen A."/>
            <person name="Chen C."/>
            <person name="Yan M."/>
            <person name="Daum C."/>
            <person name="Ng V."/>
            <person name="Clum A."/>
            <person name="Steindorff A."/>
            <person name="Ohm R.A."/>
            <person name="Martin F."/>
            <person name="Silar P."/>
            <person name="Natvig D.O."/>
            <person name="Lalanne C."/>
            <person name="Gautier V."/>
            <person name="Ament-Velasquez S.L."/>
            <person name="Kruys A."/>
            <person name="Hutchinson M.I."/>
            <person name="Powell A.J."/>
            <person name="Barry K."/>
            <person name="Miller A.N."/>
            <person name="Grigoriev I.V."/>
            <person name="Debuchy R."/>
            <person name="Gladieux P."/>
            <person name="Hiltunen Thoren M."/>
            <person name="Johannesson H."/>
        </authorList>
    </citation>
    <scope>NUCLEOTIDE SEQUENCE [LARGE SCALE GENOMIC DNA]</scope>
    <source>
        <strain evidence="9">CBS 340.73</strain>
    </source>
</reference>
<evidence type="ECO:0000256" key="1">
    <source>
        <dbReference type="ARBA" id="ARBA00009865"/>
    </source>
</evidence>
<dbReference type="GO" id="GO:0005975">
    <property type="term" value="P:carbohydrate metabolic process"/>
    <property type="evidence" value="ECO:0007669"/>
    <property type="project" value="InterPro"/>
</dbReference>
<evidence type="ECO:0000313" key="8">
    <source>
        <dbReference type="EMBL" id="KAK3935770.1"/>
    </source>
</evidence>
<evidence type="ECO:0000256" key="6">
    <source>
        <dbReference type="RuleBase" id="RU361187"/>
    </source>
</evidence>
<keyword evidence="3 6" id="KW-0326">Glycosidase</keyword>
<dbReference type="CDD" id="cd08999">
    <property type="entry name" value="GH43_ABN-like"/>
    <property type="match status" value="1"/>
</dbReference>
<evidence type="ECO:0000256" key="5">
    <source>
        <dbReference type="PIRSR" id="PIRSR606710-2"/>
    </source>
</evidence>
<dbReference type="PANTHER" id="PTHR42812:SF5">
    <property type="entry name" value="ENDO-ARABINASE"/>
    <property type="match status" value="1"/>
</dbReference>
<evidence type="ECO:0000256" key="3">
    <source>
        <dbReference type="ARBA" id="ARBA00023295"/>
    </source>
</evidence>
<keyword evidence="2 6" id="KW-0378">Hydrolase</keyword>
<proteinExistence type="inferred from homology"/>
<dbReference type="Pfam" id="PF04616">
    <property type="entry name" value="Glyco_hydro_43"/>
    <property type="match status" value="1"/>
</dbReference>
<keyword evidence="9" id="KW-1185">Reference proteome</keyword>
<evidence type="ECO:0000256" key="2">
    <source>
        <dbReference type="ARBA" id="ARBA00022801"/>
    </source>
</evidence>
<comment type="similarity">
    <text evidence="1 6">Belongs to the glycosyl hydrolase 43 family.</text>
</comment>
<sequence length="317" mass="33666">MHHLKWAALLSLLVPLTASTPAQVLSKDFPDPSILHDPKSGKWYTFATAGNGKKLQVAQGLSSTGPWTWLDIDPLPTLGSWAVTTGIWAPDFRYLAASNSFVMYYSAPYAADTAFHCVGAAISDNILGPYTAISDPIACPISQGGAIDPSGYSDEATNTRWLVYKVDGNSIGHGGNCNNGVEPIVPTPIMMQQLALDGFTKIGNPFEILDRGQYDGPLIEAPNLIRAADGTYVLFFSSNCYSTTLYDISYATSPTLTGPYTKSSAPLLVTGNYGLTAPGGATSIVGGGQLVFHANCAQGRCMYETSFKVANDIVTIT</sequence>